<dbReference type="Pfam" id="PF13860">
    <property type="entry name" value="FlgD_ig"/>
    <property type="match status" value="1"/>
</dbReference>
<dbReference type="InterPro" id="IPR036852">
    <property type="entry name" value="Peptidase_S8/S53_dom_sf"/>
</dbReference>
<evidence type="ECO:0000313" key="9">
    <source>
        <dbReference type="Proteomes" id="UP000748308"/>
    </source>
</evidence>
<name>A0A937XD33_UNCEI</name>
<dbReference type="AlphaFoldDB" id="A0A937XD33"/>
<sequence>YPWPIASCSSLGPTGCNVPPDRKIKPEVVAPGVDVYSSVPGGGYQQWGWSGTSMAGPHVAGVAALMRQANPDLDVDTVKEIIMSTAVDLGPAGEENTYGWGMIDAYEAVLAAMTGFGRLEGTVTNVSNGGTPAPGVTIEIVETERTTLSGAGGAYALSLAPGLYTVRATHPSFAPATYYNVSIAADETTVRHFSLTDIGAPLITGTTDLDSTSDTAGPYWVETTVVDEFSMIAYARLHYRVNGGDFRRLPLTPLTGGRYAGAIPGQPYTTLIEYYVEAADIADNVAVDPAAAPAELYDFHVAPGVVSLDEDVESGSPGWTHASATPGYGDQWHVSTQRNRTPGGSRSWKCGSTGSGAYAHLLDAALVTPSFEIVQDQKLSFWHWIAAQTSPTYPGYAFDGGIVEISIDGGPWQQIAPEEGYDHVIARATTPPGPFPDGTPCLSGSHGWQKLNFDLGAFGGSARLRFRFGTDASGAMEGWYIDDILVHGFVVDFSAAPEQRAPGALRLHPADPNPFLGATRLRYDLAAPGEVRLTLFDPAGRMVRALVSGRQQPGAHEARWDGRDDEARPVAPGVYLYRLQSGGAAVSGKVVLTR</sequence>
<dbReference type="Gene3D" id="2.60.120.260">
    <property type="entry name" value="Galactose-binding domain-like"/>
    <property type="match status" value="1"/>
</dbReference>
<comment type="caution">
    <text evidence="5">Lacks conserved residue(s) required for the propagation of feature annotation.</text>
</comment>
<dbReference type="PROSITE" id="PS51892">
    <property type="entry name" value="SUBTILASE"/>
    <property type="match status" value="1"/>
</dbReference>
<keyword evidence="4" id="KW-0720">Serine protease</keyword>
<dbReference type="PANTHER" id="PTHR43806">
    <property type="entry name" value="PEPTIDASE S8"/>
    <property type="match status" value="1"/>
</dbReference>
<dbReference type="Gene3D" id="2.60.40.4070">
    <property type="match status" value="1"/>
</dbReference>
<dbReference type="InterPro" id="IPR050131">
    <property type="entry name" value="Peptidase_S8_subtilisin-like"/>
</dbReference>
<dbReference type="Pfam" id="PF13620">
    <property type="entry name" value="CarboxypepD_reg"/>
    <property type="match status" value="1"/>
</dbReference>
<evidence type="ECO:0000259" key="7">
    <source>
        <dbReference type="Pfam" id="PF13860"/>
    </source>
</evidence>
<gene>
    <name evidence="8" type="ORF">FJY75_12810</name>
</gene>
<dbReference type="InterPro" id="IPR013784">
    <property type="entry name" value="Carb-bd-like_fold"/>
</dbReference>
<dbReference type="GO" id="GO:0004252">
    <property type="term" value="F:serine-type endopeptidase activity"/>
    <property type="evidence" value="ECO:0007669"/>
    <property type="project" value="InterPro"/>
</dbReference>
<dbReference type="Pfam" id="PF00082">
    <property type="entry name" value="Peptidase_S8"/>
    <property type="match status" value="1"/>
</dbReference>
<dbReference type="EMBL" id="VGIY01000459">
    <property type="protein sequence ID" value="MBM3318724.1"/>
    <property type="molecule type" value="Genomic_DNA"/>
</dbReference>
<proteinExistence type="inferred from homology"/>
<keyword evidence="3" id="KW-0378">Hydrolase</keyword>
<accession>A0A937XD33</accession>
<dbReference type="NCBIfam" id="NF038128">
    <property type="entry name" value="choice_anch_J"/>
    <property type="match status" value="1"/>
</dbReference>
<reference evidence="8" key="1">
    <citation type="submission" date="2019-03" db="EMBL/GenBank/DDBJ databases">
        <title>Lake Tanganyika Metagenome-Assembled Genomes (MAGs).</title>
        <authorList>
            <person name="Tran P."/>
        </authorList>
    </citation>
    <scope>NUCLEOTIDE SEQUENCE</scope>
    <source>
        <strain evidence="8">M_DeepCast_400m_m2_100</strain>
    </source>
</reference>
<dbReference type="SUPFAM" id="SSF49452">
    <property type="entry name" value="Starch-binding domain-like"/>
    <property type="match status" value="1"/>
</dbReference>
<dbReference type="GO" id="GO:0030246">
    <property type="term" value="F:carbohydrate binding"/>
    <property type="evidence" value="ECO:0007669"/>
    <property type="project" value="InterPro"/>
</dbReference>
<dbReference type="Gene3D" id="3.40.50.200">
    <property type="entry name" value="Peptidase S8/S53 domain"/>
    <property type="match status" value="1"/>
</dbReference>
<dbReference type="Gene3D" id="2.60.40.1120">
    <property type="entry name" value="Carboxypeptidase-like, regulatory domain"/>
    <property type="match status" value="1"/>
</dbReference>
<evidence type="ECO:0000259" key="6">
    <source>
        <dbReference type="Pfam" id="PF00082"/>
    </source>
</evidence>
<evidence type="ECO:0000256" key="3">
    <source>
        <dbReference type="ARBA" id="ARBA00022801"/>
    </source>
</evidence>
<organism evidence="8 9">
    <name type="scientific">Eiseniibacteriota bacterium</name>
    <dbReference type="NCBI Taxonomy" id="2212470"/>
    <lineage>
        <taxon>Bacteria</taxon>
        <taxon>Candidatus Eiseniibacteriota</taxon>
    </lineage>
</organism>
<evidence type="ECO:0000313" key="8">
    <source>
        <dbReference type="EMBL" id="MBM3318724.1"/>
    </source>
</evidence>
<feature type="domain" description="FlgD/Vpr Ig-like" evidence="7">
    <location>
        <begin position="522"/>
        <end position="580"/>
    </location>
</feature>
<dbReference type="PANTHER" id="PTHR43806:SF11">
    <property type="entry name" value="CEREVISIN-RELATED"/>
    <property type="match status" value="1"/>
</dbReference>
<keyword evidence="2" id="KW-0645">Protease</keyword>
<evidence type="ECO:0000256" key="5">
    <source>
        <dbReference type="PROSITE-ProRule" id="PRU01240"/>
    </source>
</evidence>
<feature type="non-terminal residue" evidence="8">
    <location>
        <position position="1"/>
    </location>
</feature>
<comment type="similarity">
    <text evidence="1 5">Belongs to the peptidase S8 family.</text>
</comment>
<comment type="caution">
    <text evidence="8">The sequence shown here is derived from an EMBL/GenBank/DDBJ whole genome shotgun (WGS) entry which is preliminary data.</text>
</comment>
<dbReference type="Proteomes" id="UP000748308">
    <property type="component" value="Unassembled WGS sequence"/>
</dbReference>
<feature type="domain" description="Peptidase S8/S53" evidence="6">
    <location>
        <begin position="5"/>
        <end position="101"/>
    </location>
</feature>
<evidence type="ECO:0000256" key="4">
    <source>
        <dbReference type="ARBA" id="ARBA00022825"/>
    </source>
</evidence>
<protein>
    <submittedName>
        <fullName evidence="8">S8 family serine peptidase</fullName>
    </submittedName>
</protein>
<dbReference type="SUPFAM" id="SSF52743">
    <property type="entry name" value="Subtilisin-like"/>
    <property type="match status" value="1"/>
</dbReference>
<evidence type="ECO:0000256" key="2">
    <source>
        <dbReference type="ARBA" id="ARBA00022670"/>
    </source>
</evidence>
<dbReference type="InterPro" id="IPR000209">
    <property type="entry name" value="Peptidase_S8/S53_dom"/>
</dbReference>
<dbReference type="InterPro" id="IPR023828">
    <property type="entry name" value="Peptidase_S8_Ser-AS"/>
</dbReference>
<dbReference type="InterPro" id="IPR025965">
    <property type="entry name" value="FlgD/Vpr_Ig-like"/>
</dbReference>
<dbReference type="Pfam" id="PF20773">
    <property type="entry name" value="InhA-like_MAM"/>
    <property type="match status" value="1"/>
</dbReference>
<dbReference type="GO" id="GO:0006508">
    <property type="term" value="P:proteolysis"/>
    <property type="evidence" value="ECO:0007669"/>
    <property type="project" value="UniProtKB-KW"/>
</dbReference>
<evidence type="ECO:0000256" key="1">
    <source>
        <dbReference type="ARBA" id="ARBA00011073"/>
    </source>
</evidence>
<dbReference type="PROSITE" id="PS00138">
    <property type="entry name" value="SUBTILASE_SER"/>
    <property type="match status" value="1"/>
</dbReference>